<accession>A0A1S3JKW2</accession>
<dbReference type="OMA" id="GNTTKDY"/>
<dbReference type="AlphaFoldDB" id="A0A1S3JKW2"/>
<keyword evidence="2" id="KW-1185">Reference proteome</keyword>
<organism evidence="2 3">
    <name type="scientific">Lingula anatina</name>
    <name type="common">Brachiopod</name>
    <name type="synonym">Lingula unguis</name>
    <dbReference type="NCBI Taxonomy" id="7574"/>
    <lineage>
        <taxon>Eukaryota</taxon>
        <taxon>Metazoa</taxon>
        <taxon>Spiralia</taxon>
        <taxon>Lophotrochozoa</taxon>
        <taxon>Brachiopoda</taxon>
        <taxon>Linguliformea</taxon>
        <taxon>Lingulata</taxon>
        <taxon>Lingulida</taxon>
        <taxon>Linguloidea</taxon>
        <taxon>Lingulidae</taxon>
        <taxon>Lingula</taxon>
    </lineage>
</organism>
<proteinExistence type="predicted"/>
<gene>
    <name evidence="3" type="primary">LOC106173966</name>
</gene>
<dbReference type="RefSeq" id="XP_013410771.1">
    <property type="nucleotide sequence ID" value="XM_013555317.1"/>
</dbReference>
<sequence length="268" mass="30815">MRQCQRGNLQMADDGEVFVNSKISCVSSKCVDEIISAVNDETRKIISKNVDWTDEQKERLRQRFTEIYANAFNVNIQIDYQSSSEAATDELEPINLDRRNYVNTTLLPALDQVIKRTTRSRKHCPLLCTQYLCREGKAEKKFLTSAVVKTESSITQEPTSLDKSFDDLQARLGRTCKDLKTLMKTLPETVDKFEQLQRALKMNSAMTSKTDDVIFNPLPEEDKMADSMTPLRKRLNPDEMPASPKKAKRACVLNRERLSKRHRGYKLK</sequence>
<dbReference type="PANTHER" id="PTHR31749:SF3">
    <property type="entry name" value="KINETOCHORE-ASSOCIATED PROTEIN NSL1 HOMOLOG"/>
    <property type="match status" value="1"/>
</dbReference>
<dbReference type="GO" id="GO:0000070">
    <property type="term" value="P:mitotic sister chromatid segregation"/>
    <property type="evidence" value="ECO:0007669"/>
    <property type="project" value="InterPro"/>
</dbReference>
<reference evidence="3" key="1">
    <citation type="submission" date="2025-08" db="UniProtKB">
        <authorList>
            <consortium name="RefSeq"/>
        </authorList>
    </citation>
    <scope>IDENTIFICATION</scope>
    <source>
        <tissue evidence="3">Gonads</tissue>
    </source>
</reference>
<name>A0A1S3JKW2_LINAN</name>
<dbReference type="KEGG" id="lak:106173966"/>
<dbReference type="OrthoDB" id="5973266at2759"/>
<dbReference type="InterPro" id="IPR013950">
    <property type="entry name" value="Mis14/Nsl1"/>
</dbReference>
<evidence type="ECO:0000256" key="1">
    <source>
        <dbReference type="SAM" id="MobiDB-lite"/>
    </source>
</evidence>
<dbReference type="Proteomes" id="UP000085678">
    <property type="component" value="Unplaced"/>
</dbReference>
<dbReference type="InParanoid" id="A0A1S3JKW2"/>
<dbReference type="PANTHER" id="PTHR31749">
    <property type="entry name" value="KINETOCHORE-ASSOCIATED PROTEIN NSL1 HOMOLOG"/>
    <property type="match status" value="1"/>
</dbReference>
<feature type="region of interest" description="Disordered" evidence="1">
    <location>
        <begin position="226"/>
        <end position="252"/>
    </location>
</feature>
<dbReference type="GeneID" id="106173966"/>
<protein>
    <submittedName>
        <fullName evidence="3">Uncharacterized protein LOC106173966</fullName>
    </submittedName>
</protein>
<evidence type="ECO:0000313" key="3">
    <source>
        <dbReference type="RefSeq" id="XP_013410771.1"/>
    </source>
</evidence>
<evidence type="ECO:0000313" key="2">
    <source>
        <dbReference type="Proteomes" id="UP000085678"/>
    </source>
</evidence>
<dbReference type="GO" id="GO:0000444">
    <property type="term" value="C:MIS12/MIND type complex"/>
    <property type="evidence" value="ECO:0007669"/>
    <property type="project" value="TreeGrafter"/>
</dbReference>